<proteinExistence type="predicted"/>
<gene>
    <name evidence="2" type="ordered locus">BCB4264_A2486</name>
</gene>
<dbReference type="HOGENOM" id="CLU_3246747_0_0_9"/>
<dbReference type="EMBL" id="CP001176">
    <property type="protein sequence ID" value="ACK63447.1"/>
    <property type="molecule type" value="Genomic_DNA"/>
</dbReference>
<protein>
    <submittedName>
        <fullName evidence="2">Uncharacterized protein</fullName>
    </submittedName>
</protein>
<evidence type="ECO:0000313" key="3">
    <source>
        <dbReference type="Proteomes" id="UP000007096"/>
    </source>
</evidence>
<sequence length="42" mass="4949">MPPCFVVSKFVLMTRSKVLKQVLVFFFLIKLCEIFMNNILNP</sequence>
<keyword evidence="1" id="KW-0472">Membrane</keyword>
<keyword evidence="1" id="KW-0812">Transmembrane</keyword>
<keyword evidence="1" id="KW-1133">Transmembrane helix</keyword>
<organism evidence="2 3">
    <name type="scientific">Bacillus cereus (strain B4264)</name>
    <dbReference type="NCBI Taxonomy" id="405532"/>
    <lineage>
        <taxon>Bacteria</taxon>
        <taxon>Bacillati</taxon>
        <taxon>Bacillota</taxon>
        <taxon>Bacilli</taxon>
        <taxon>Bacillales</taxon>
        <taxon>Bacillaceae</taxon>
        <taxon>Bacillus</taxon>
        <taxon>Bacillus cereus group</taxon>
    </lineage>
</organism>
<reference evidence="2 3" key="1">
    <citation type="submission" date="2008-10" db="EMBL/GenBank/DDBJ databases">
        <title>Genome sequence of Bacillus cereus B4264.</title>
        <authorList>
            <person name="Dodson R.J."/>
            <person name="Durkin A.S."/>
            <person name="Rosovitz M.J."/>
            <person name="Rasko D.A."/>
            <person name="Hoffmaster A."/>
            <person name="Ravel J."/>
            <person name="Sutton G."/>
        </authorList>
    </citation>
    <scope>NUCLEOTIDE SEQUENCE [LARGE SCALE GENOMIC DNA]</scope>
    <source>
        <strain evidence="2 3">B4264</strain>
    </source>
</reference>
<dbReference type="KEGG" id="bcb:BCB4264_A2486"/>
<evidence type="ECO:0000256" key="1">
    <source>
        <dbReference type="SAM" id="Phobius"/>
    </source>
</evidence>
<feature type="transmembrane region" description="Helical" evidence="1">
    <location>
        <begin position="22"/>
        <end position="40"/>
    </location>
</feature>
<evidence type="ECO:0000313" key="2">
    <source>
        <dbReference type="EMBL" id="ACK63447.1"/>
    </source>
</evidence>
<accession>B7H7T5</accession>
<dbReference type="AlphaFoldDB" id="B7H7T5"/>
<dbReference type="Proteomes" id="UP000007096">
    <property type="component" value="Chromosome"/>
</dbReference>
<name>B7H7T5_BACC4</name>